<dbReference type="PANTHER" id="PTHR20992">
    <property type="entry name" value="AT15442P-RELATED"/>
    <property type="match status" value="1"/>
</dbReference>
<evidence type="ECO:0000256" key="1">
    <source>
        <dbReference type="SAM" id="MobiDB-lite"/>
    </source>
</evidence>
<feature type="region of interest" description="Disordered" evidence="1">
    <location>
        <begin position="584"/>
        <end position="612"/>
    </location>
</feature>
<dbReference type="Pfam" id="PF04087">
    <property type="entry name" value="DUF389"/>
    <property type="match status" value="1"/>
</dbReference>
<dbReference type="InterPro" id="IPR005240">
    <property type="entry name" value="DUF389"/>
</dbReference>
<accession>A0ABT0B8L3</accession>
<dbReference type="NCBIfam" id="TIGR00341">
    <property type="entry name" value="TIGR00341 family protein"/>
    <property type="match status" value="1"/>
</dbReference>
<feature type="compositionally biased region" description="Polar residues" evidence="1">
    <location>
        <begin position="1"/>
        <end position="10"/>
    </location>
</feature>
<feature type="transmembrane region" description="Helical" evidence="2">
    <location>
        <begin position="282"/>
        <end position="302"/>
    </location>
</feature>
<name>A0ABT0B8L3_9SPHN</name>
<feature type="transmembrane region" description="Helical" evidence="2">
    <location>
        <begin position="153"/>
        <end position="172"/>
    </location>
</feature>
<feature type="compositionally biased region" description="Low complexity" evidence="1">
    <location>
        <begin position="591"/>
        <end position="612"/>
    </location>
</feature>
<evidence type="ECO:0000313" key="4">
    <source>
        <dbReference type="Proteomes" id="UP001162881"/>
    </source>
</evidence>
<gene>
    <name evidence="3" type="ORF">MTR62_01475</name>
</gene>
<reference evidence="3" key="1">
    <citation type="submission" date="2022-03" db="EMBL/GenBank/DDBJ databases">
        <title>Identification of a novel bacterium isolated from mangrove sediments.</title>
        <authorList>
            <person name="Pan X."/>
        </authorList>
    </citation>
    <scope>NUCLEOTIDE SEQUENCE</scope>
    <source>
        <strain evidence="3">B1949</strain>
    </source>
</reference>
<keyword evidence="4" id="KW-1185">Reference proteome</keyword>
<feature type="region of interest" description="Disordered" evidence="1">
    <location>
        <begin position="1"/>
        <end position="34"/>
    </location>
</feature>
<dbReference type="PANTHER" id="PTHR20992:SF9">
    <property type="entry name" value="AT15442P-RELATED"/>
    <property type="match status" value="1"/>
</dbReference>
<feature type="transmembrane region" description="Helical" evidence="2">
    <location>
        <begin position="95"/>
        <end position="112"/>
    </location>
</feature>
<evidence type="ECO:0000256" key="2">
    <source>
        <dbReference type="SAM" id="Phobius"/>
    </source>
</evidence>
<organism evidence="3 4">
    <name type="scientific">Novosphingobium organovorum</name>
    <dbReference type="NCBI Taxonomy" id="2930092"/>
    <lineage>
        <taxon>Bacteria</taxon>
        <taxon>Pseudomonadati</taxon>
        <taxon>Pseudomonadota</taxon>
        <taxon>Alphaproteobacteria</taxon>
        <taxon>Sphingomonadales</taxon>
        <taxon>Sphingomonadaceae</taxon>
        <taxon>Novosphingobium</taxon>
    </lineage>
</organism>
<dbReference type="RefSeq" id="WP_244016497.1">
    <property type="nucleotide sequence ID" value="NZ_JALHLF010000002.1"/>
</dbReference>
<dbReference type="EMBL" id="JALHLF010000002">
    <property type="protein sequence ID" value="MCJ2181382.1"/>
    <property type="molecule type" value="Genomic_DNA"/>
</dbReference>
<keyword evidence="2" id="KW-1133">Transmembrane helix</keyword>
<protein>
    <submittedName>
        <fullName evidence="3">TIGR00341 family protein</fullName>
    </submittedName>
</protein>
<evidence type="ECO:0000313" key="3">
    <source>
        <dbReference type="EMBL" id="MCJ2181382.1"/>
    </source>
</evidence>
<feature type="transmembrane region" description="Helical" evidence="2">
    <location>
        <begin position="215"/>
        <end position="234"/>
    </location>
</feature>
<proteinExistence type="predicted"/>
<dbReference type="Proteomes" id="UP001162881">
    <property type="component" value="Unassembled WGS sequence"/>
</dbReference>
<keyword evidence="2" id="KW-0472">Membrane</keyword>
<sequence>MTDTPDTASGPSPALPESPLPGQAPRKTPDDRAAPEAQAINEMWRQRPWWARRAEAFFHLARIKLAHAVLLPELSPDQAFDLRQSVRQEGQLTRGYILMCALAAGIAILGLLQSSTAVVIGAMLVSPLMSPIAAMGFGFASLDGHRIRDAVKVVAIGAAIGIATGIVLTWLSPIRNATPEILARTEPNLLDLAVALFSGIAGGYSTVIGKGGTAIGVAIATALMPPLTVVGYGIGVLQPMFAFGALLLFLTNLAAITFAFALIARLSGAARPFGKVEWTPRYIAILIAAFLALATPLTMTLMKLTNEARIRSAAQNAIVSACGDKNVTIAQLDVNSSLFAAPSVKALVITPTYTGNAESRAESLIKKALGEQVAVSLQQVLAADVRSQTKAMVDAAMERTTAGIAADVPPFKTIRQTIGLPTRAMWTDRAQRMVYVEPVPAPEWTLADYRTVETSANQDTTGWTVRLIPPPQADLRVALGHGAGAALAEGTIPVDLGIWALQRWGMGDVTISGASAAQLAGLSKLLSDAGIAAQVRTRPELAQDEPTAEATPLSQDGQAASPDAPATAIISVYAPSPSRLAAQKAAREAALRAAAQQDAEAAKATAATPPKR</sequence>
<feature type="region of interest" description="Disordered" evidence="1">
    <location>
        <begin position="538"/>
        <end position="564"/>
    </location>
</feature>
<feature type="transmembrane region" description="Helical" evidence="2">
    <location>
        <begin position="192"/>
        <end position="208"/>
    </location>
</feature>
<feature type="transmembrane region" description="Helical" evidence="2">
    <location>
        <begin position="118"/>
        <end position="141"/>
    </location>
</feature>
<feature type="transmembrane region" description="Helical" evidence="2">
    <location>
        <begin position="240"/>
        <end position="262"/>
    </location>
</feature>
<keyword evidence="2" id="KW-0812">Transmembrane</keyword>
<comment type="caution">
    <text evidence="3">The sequence shown here is derived from an EMBL/GenBank/DDBJ whole genome shotgun (WGS) entry which is preliminary data.</text>
</comment>